<evidence type="ECO:0000313" key="2">
    <source>
        <dbReference type="EMBL" id="KAF9803976.1"/>
    </source>
</evidence>
<evidence type="ECO:0000313" key="3">
    <source>
        <dbReference type="Proteomes" id="UP000639403"/>
    </source>
</evidence>
<feature type="region of interest" description="Disordered" evidence="1">
    <location>
        <begin position="230"/>
        <end position="297"/>
    </location>
</feature>
<organism evidence="2 3">
    <name type="scientific">Rhodonia placenta</name>
    <dbReference type="NCBI Taxonomy" id="104341"/>
    <lineage>
        <taxon>Eukaryota</taxon>
        <taxon>Fungi</taxon>
        <taxon>Dikarya</taxon>
        <taxon>Basidiomycota</taxon>
        <taxon>Agaricomycotina</taxon>
        <taxon>Agaricomycetes</taxon>
        <taxon>Polyporales</taxon>
        <taxon>Adustoporiaceae</taxon>
        <taxon>Rhodonia</taxon>
    </lineage>
</organism>
<dbReference type="Proteomes" id="UP000639403">
    <property type="component" value="Unassembled WGS sequence"/>
</dbReference>
<reference evidence="2" key="2">
    <citation type="journal article" name="Front. Microbiol.">
        <title>Degradative Capacity of Two Strains of Rhodonia placenta: From Phenotype to Genotype.</title>
        <authorList>
            <person name="Kolle M."/>
            <person name="Horta M.A.C."/>
            <person name="Nowrousian M."/>
            <person name="Ohm R.A."/>
            <person name="Benz J.P."/>
            <person name="Pilgard A."/>
        </authorList>
    </citation>
    <scope>NUCLEOTIDE SEQUENCE</scope>
    <source>
        <strain evidence="2">FPRL280</strain>
    </source>
</reference>
<evidence type="ECO:0000256" key="1">
    <source>
        <dbReference type="SAM" id="MobiDB-lite"/>
    </source>
</evidence>
<sequence length="297" mass="32140">MPRDEPEEFKTSNYGDAIRLSLKERMRHEDYLSEDWAQHNALRAQQSPPPVETEKTPKISEIVANPDSPVPPNDAVNVRDWLQAVDCSEDQDGALCPHEDAVSQHFDAAITTEDDRIPTLNGDTDTVYSDSVDSDADTDNLLLYADSDADTDAIVEAVLGPFRAKVDDIDVVPLVNYSFDLTEGGECADPRGFVEEAEAMAELIRKARNGTLGEPRSATPDGAVLLAQDSAKGTTPEPDPVHDEAPTNAKSGNAKTDHPSNTMETAVEHTVDMPLESSSGTKSETALPETPLCSQHS</sequence>
<dbReference type="AlphaFoldDB" id="A0A8H7TYE6"/>
<protein>
    <submittedName>
        <fullName evidence="2">Uncharacterized protein</fullName>
    </submittedName>
</protein>
<dbReference type="EMBL" id="JADOXO010000463">
    <property type="protein sequence ID" value="KAF9803976.1"/>
    <property type="molecule type" value="Genomic_DNA"/>
</dbReference>
<gene>
    <name evidence="2" type="ORF">IEO21_09503</name>
</gene>
<proteinExistence type="predicted"/>
<reference evidence="2" key="1">
    <citation type="submission" date="2020-11" db="EMBL/GenBank/DDBJ databases">
        <authorList>
            <person name="Koelle M."/>
            <person name="Horta M.A.C."/>
            <person name="Nowrousian M."/>
            <person name="Ohm R.A."/>
            <person name="Benz P."/>
            <person name="Pilgard A."/>
        </authorList>
    </citation>
    <scope>NUCLEOTIDE SEQUENCE</scope>
    <source>
        <strain evidence="2">FPRL280</strain>
    </source>
</reference>
<comment type="caution">
    <text evidence="2">The sequence shown here is derived from an EMBL/GenBank/DDBJ whole genome shotgun (WGS) entry which is preliminary data.</text>
</comment>
<accession>A0A8H7TYE6</accession>
<feature type="compositionally biased region" description="Polar residues" evidence="1">
    <location>
        <begin position="248"/>
        <end position="264"/>
    </location>
</feature>
<name>A0A8H7TYE6_9APHY</name>